<dbReference type="EMBL" id="CP001778">
    <property type="protein sequence ID" value="ADD42252.1"/>
    <property type="molecule type" value="Genomic_DNA"/>
</dbReference>
<keyword evidence="1" id="KW-0812">Transmembrane</keyword>
<gene>
    <name evidence="2" type="ordered locus">Snas_2572</name>
</gene>
<dbReference type="KEGG" id="sna:Snas_2572"/>
<keyword evidence="1" id="KW-1133">Transmembrane helix</keyword>
<name>D3Q677_STANL</name>
<dbReference type="HOGENOM" id="CLU_2425498_0_0_11"/>
<keyword evidence="1" id="KW-0472">Membrane</keyword>
<dbReference type="STRING" id="446470.Snas_2572"/>
<evidence type="ECO:0000313" key="3">
    <source>
        <dbReference type="Proteomes" id="UP000000844"/>
    </source>
</evidence>
<evidence type="ECO:0000313" key="2">
    <source>
        <dbReference type="EMBL" id="ADD42252.1"/>
    </source>
</evidence>
<sequence length="91" mass="10081">MIAFTSMAAFFAGSPPELSREYRPGHTAVALLIVVSVLGAAVVTETIRHRNRRRVHHPVPLPARRVPAPVVIKERRGRDLARSTELVAHRS</sequence>
<protein>
    <submittedName>
        <fullName evidence="2">Uncharacterized protein</fullName>
    </submittedName>
</protein>
<feature type="transmembrane region" description="Helical" evidence="1">
    <location>
        <begin position="29"/>
        <end position="47"/>
    </location>
</feature>
<dbReference type="RefSeq" id="WP_013017823.1">
    <property type="nucleotide sequence ID" value="NC_013947.1"/>
</dbReference>
<dbReference type="AlphaFoldDB" id="D3Q677"/>
<organism evidence="2 3">
    <name type="scientific">Stackebrandtia nassauensis (strain DSM 44728 / CIP 108903 / NRRL B-16338 / NBRC 102104 / LLR-40K-21)</name>
    <dbReference type="NCBI Taxonomy" id="446470"/>
    <lineage>
        <taxon>Bacteria</taxon>
        <taxon>Bacillati</taxon>
        <taxon>Actinomycetota</taxon>
        <taxon>Actinomycetes</taxon>
        <taxon>Glycomycetales</taxon>
        <taxon>Glycomycetaceae</taxon>
        <taxon>Stackebrandtia</taxon>
    </lineage>
</organism>
<dbReference type="Proteomes" id="UP000000844">
    <property type="component" value="Chromosome"/>
</dbReference>
<proteinExistence type="predicted"/>
<accession>D3Q677</accession>
<keyword evidence="3" id="KW-1185">Reference proteome</keyword>
<reference evidence="2 3" key="1">
    <citation type="journal article" date="2009" name="Stand. Genomic Sci.">
        <title>Complete genome sequence of Stackebrandtia nassauensis type strain (LLR-40K-21).</title>
        <authorList>
            <person name="Munk C."/>
            <person name="Lapidus A."/>
            <person name="Copeland A."/>
            <person name="Jando M."/>
            <person name="Mayilraj S."/>
            <person name="Glavina Del Rio T."/>
            <person name="Nolan M."/>
            <person name="Chen F."/>
            <person name="Lucas S."/>
            <person name="Tice H."/>
            <person name="Cheng J.F."/>
            <person name="Han C."/>
            <person name="Detter J.C."/>
            <person name="Bruce D."/>
            <person name="Goodwin L."/>
            <person name="Chain P."/>
            <person name="Pitluck S."/>
            <person name="Goker M."/>
            <person name="Ovchinikova G."/>
            <person name="Pati A."/>
            <person name="Ivanova N."/>
            <person name="Mavromatis K."/>
            <person name="Chen A."/>
            <person name="Palaniappan K."/>
            <person name="Land M."/>
            <person name="Hauser L."/>
            <person name="Chang Y.J."/>
            <person name="Jeffries C.D."/>
            <person name="Bristow J."/>
            <person name="Eisen J.A."/>
            <person name="Markowitz V."/>
            <person name="Hugenholtz P."/>
            <person name="Kyrpides N.C."/>
            <person name="Klenk H.P."/>
        </authorList>
    </citation>
    <scope>NUCLEOTIDE SEQUENCE [LARGE SCALE GENOMIC DNA]</scope>
    <source>
        <strain evidence="3">DSM 44728 / CIP 108903 / NRRL B-16338 / NBRC 102104 / LLR-40K-21</strain>
    </source>
</reference>
<evidence type="ECO:0000256" key="1">
    <source>
        <dbReference type="SAM" id="Phobius"/>
    </source>
</evidence>